<reference evidence="6 7" key="1">
    <citation type="submission" date="2012-02" db="EMBL/GenBank/DDBJ databases">
        <title>Complete sequence of chromosome of Singulisphaera acidiphila DSM 18658.</title>
        <authorList>
            <consortium name="US DOE Joint Genome Institute (JGI-PGF)"/>
            <person name="Lucas S."/>
            <person name="Copeland A."/>
            <person name="Lapidus A."/>
            <person name="Glavina del Rio T."/>
            <person name="Dalin E."/>
            <person name="Tice H."/>
            <person name="Bruce D."/>
            <person name="Goodwin L."/>
            <person name="Pitluck S."/>
            <person name="Peters L."/>
            <person name="Ovchinnikova G."/>
            <person name="Chertkov O."/>
            <person name="Kyrpides N."/>
            <person name="Mavromatis K."/>
            <person name="Ivanova N."/>
            <person name="Brettin T."/>
            <person name="Detter J.C."/>
            <person name="Han C."/>
            <person name="Larimer F."/>
            <person name="Land M."/>
            <person name="Hauser L."/>
            <person name="Markowitz V."/>
            <person name="Cheng J.-F."/>
            <person name="Hugenholtz P."/>
            <person name="Woyke T."/>
            <person name="Wu D."/>
            <person name="Tindall B."/>
            <person name="Pomrenke H."/>
            <person name="Brambilla E."/>
            <person name="Klenk H.-P."/>
            <person name="Eisen J.A."/>
        </authorList>
    </citation>
    <scope>NUCLEOTIDE SEQUENCE [LARGE SCALE GENOMIC DNA]</scope>
    <source>
        <strain evidence="7">ATCC BAA-1392 / DSM 18658 / VKM B-2454 / MOB10</strain>
    </source>
</reference>
<keyword evidence="3 4" id="KW-0408">Iron</keyword>
<dbReference type="KEGG" id="saci:Sinac_2847"/>
<accession>L0DCN3</accession>
<gene>
    <name evidence="6" type="ordered locus">Sinac_2847</name>
</gene>
<dbReference type="PROSITE" id="PS51007">
    <property type="entry name" value="CYTC"/>
    <property type="match status" value="1"/>
</dbReference>
<evidence type="ECO:0000256" key="3">
    <source>
        <dbReference type="ARBA" id="ARBA00023004"/>
    </source>
</evidence>
<dbReference type="GO" id="GO:0009055">
    <property type="term" value="F:electron transfer activity"/>
    <property type="evidence" value="ECO:0007669"/>
    <property type="project" value="InterPro"/>
</dbReference>
<dbReference type="Gene3D" id="1.10.760.10">
    <property type="entry name" value="Cytochrome c-like domain"/>
    <property type="match status" value="1"/>
</dbReference>
<dbReference type="Pfam" id="PF07583">
    <property type="entry name" value="PSCyt2"/>
    <property type="match status" value="1"/>
</dbReference>
<dbReference type="STRING" id="886293.Sinac_2847"/>
<keyword evidence="1 4" id="KW-0349">Heme</keyword>
<dbReference type="GO" id="GO:0046872">
    <property type="term" value="F:metal ion binding"/>
    <property type="evidence" value="ECO:0007669"/>
    <property type="project" value="UniProtKB-KW"/>
</dbReference>
<feature type="domain" description="Cytochrome c" evidence="5">
    <location>
        <begin position="35"/>
        <end position="127"/>
    </location>
</feature>
<evidence type="ECO:0000313" key="6">
    <source>
        <dbReference type="EMBL" id="AGA27139.1"/>
    </source>
</evidence>
<evidence type="ECO:0000256" key="2">
    <source>
        <dbReference type="ARBA" id="ARBA00022723"/>
    </source>
</evidence>
<dbReference type="SUPFAM" id="SSF46626">
    <property type="entry name" value="Cytochrome c"/>
    <property type="match status" value="1"/>
</dbReference>
<dbReference type="RefSeq" id="WP_015246289.1">
    <property type="nucleotide sequence ID" value="NC_019892.1"/>
</dbReference>
<dbReference type="GO" id="GO:0020037">
    <property type="term" value="F:heme binding"/>
    <property type="evidence" value="ECO:0007669"/>
    <property type="project" value="InterPro"/>
</dbReference>
<proteinExistence type="predicted"/>
<sequence length="935" mass="103799">MSRNSLFLSWVVIGGFLLLPSAIALSAEEAKLDPAQVEDFEKNVRPVLATKCVGCHGPDKQKGGLRLDSRTSMMQGGDSGPAIAPGDPEQSRLVEAIRYGDDLQMPPKGKLKEAEINALTRWVKAGALWPEIRLESAAAPPAPSVAATAGISEQDRAFWAFRPITSPPPPRVQDASWPRSSIDDFVLNKLDSAGLKPVAPADKRTLIRRATFDLIGLPPTVEEVDAFLRDESPEAFARVVDRLLASPHYGERWGRHWLDVARYGEDQAHTFEARQYPSGFRYRDWVVKSLNDDKPYDQFVMEQIAGDLLDGPNRDERLAALGFFALGPVYYGKAVYDELDDRVDTLSRGFLGLTVACARCHDHKFDPIPQRDYYALAGIFASTQYKEYPQAPADVIARYDQAQAAIKAKTDEIATFQRSASTRLSEELVSQTARYMVASWKLVNRRKVEPTLRTASVAKAEQVEAFFLDRWVKYLWPEQAVERPYFARWHKVVDAQDKAVDLSADSVAVAQVTEAARQFETYLQSLVAVRKAVEAQQNAAKAIGLEPKSTEADSSLTGIDGQVFGEIASRDGLFAIPKDRVDGLMTADLKAALKALKSDLNRLKKEAPPKYAVTHALAEGTSIADMKLFLRGNPETPADEVPRRFLSVLSQETPAPFRQGSGRLELARAIASPANPLTARVMVNRIWEHHFGRGLVGTPSNFGHMGERPTHPELLDHLASRFIALGWSMKALHREIMGSATYQLSGQFNERNNEVDPDNHLLWKMNRRRLEVEAWRDSMLAVSGTLDPTIGGPSIALTSSDNKRRTFYASISRHNLDGLLRLFDFPDPNITSDKRTVTAVPLQQLFVLNSDFMERQAKALAARLQAASNSSLAERIMQAFLVLYARPASEREVQWALEFLGEGEPTPQGQGGGALSKWEEYAQVLLGTNEFTFVD</sequence>
<dbReference type="EMBL" id="CP003364">
    <property type="protein sequence ID" value="AGA27139.1"/>
    <property type="molecule type" value="Genomic_DNA"/>
</dbReference>
<dbReference type="PANTHER" id="PTHR35889">
    <property type="entry name" value="CYCLOINULO-OLIGOSACCHARIDE FRUCTANOTRANSFERASE-RELATED"/>
    <property type="match status" value="1"/>
</dbReference>
<dbReference type="InterPro" id="IPR036909">
    <property type="entry name" value="Cyt_c-like_dom_sf"/>
</dbReference>
<protein>
    <recommendedName>
        <fullName evidence="5">Cytochrome c domain-containing protein</fullName>
    </recommendedName>
</protein>
<evidence type="ECO:0000259" key="5">
    <source>
        <dbReference type="PROSITE" id="PS51007"/>
    </source>
</evidence>
<dbReference type="PANTHER" id="PTHR35889:SF3">
    <property type="entry name" value="F-BOX DOMAIN-CONTAINING PROTEIN"/>
    <property type="match status" value="1"/>
</dbReference>
<evidence type="ECO:0000256" key="4">
    <source>
        <dbReference type="PROSITE-ProRule" id="PRU00433"/>
    </source>
</evidence>
<dbReference type="Pfam" id="PF07635">
    <property type="entry name" value="PSCyt1"/>
    <property type="match status" value="1"/>
</dbReference>
<name>L0DCN3_SINAD</name>
<evidence type="ECO:0000256" key="1">
    <source>
        <dbReference type="ARBA" id="ARBA00022617"/>
    </source>
</evidence>
<dbReference type="InterPro" id="IPR022655">
    <property type="entry name" value="DUF1553"/>
</dbReference>
<dbReference type="InterPro" id="IPR011429">
    <property type="entry name" value="Cyt_c_Planctomycete-type"/>
</dbReference>
<dbReference type="OrthoDB" id="127107at2"/>
<keyword evidence="2 4" id="KW-0479">Metal-binding</keyword>
<dbReference type="HOGENOM" id="CLU_005632_1_0_0"/>
<dbReference type="eggNOG" id="COG2010">
    <property type="taxonomic scope" value="Bacteria"/>
</dbReference>
<evidence type="ECO:0000313" key="7">
    <source>
        <dbReference type="Proteomes" id="UP000010798"/>
    </source>
</evidence>
<dbReference type="AlphaFoldDB" id="L0DCN3"/>
<dbReference type="InterPro" id="IPR009056">
    <property type="entry name" value="Cyt_c-like_dom"/>
</dbReference>
<keyword evidence="7" id="KW-1185">Reference proteome</keyword>
<dbReference type="Proteomes" id="UP000010798">
    <property type="component" value="Chromosome"/>
</dbReference>
<dbReference type="Pfam" id="PF07587">
    <property type="entry name" value="PSD1"/>
    <property type="match status" value="1"/>
</dbReference>
<organism evidence="6 7">
    <name type="scientific">Singulisphaera acidiphila (strain ATCC BAA-1392 / DSM 18658 / VKM B-2454 / MOB10)</name>
    <dbReference type="NCBI Taxonomy" id="886293"/>
    <lineage>
        <taxon>Bacteria</taxon>
        <taxon>Pseudomonadati</taxon>
        <taxon>Planctomycetota</taxon>
        <taxon>Planctomycetia</taxon>
        <taxon>Isosphaerales</taxon>
        <taxon>Isosphaeraceae</taxon>
        <taxon>Singulisphaera</taxon>
    </lineage>
</organism>
<dbReference type="InterPro" id="IPR011444">
    <property type="entry name" value="DUF1549"/>
</dbReference>